<keyword evidence="3" id="KW-1185">Reference proteome</keyword>
<name>A0A9N9B2K9_9GLOM</name>
<proteinExistence type="predicted"/>
<dbReference type="Proteomes" id="UP000789759">
    <property type="component" value="Unassembled WGS sequence"/>
</dbReference>
<feature type="region of interest" description="Disordered" evidence="1">
    <location>
        <begin position="106"/>
        <end position="126"/>
    </location>
</feature>
<organism evidence="2 3">
    <name type="scientific">Cetraspora pellucida</name>
    <dbReference type="NCBI Taxonomy" id="1433469"/>
    <lineage>
        <taxon>Eukaryota</taxon>
        <taxon>Fungi</taxon>
        <taxon>Fungi incertae sedis</taxon>
        <taxon>Mucoromycota</taxon>
        <taxon>Glomeromycotina</taxon>
        <taxon>Glomeromycetes</taxon>
        <taxon>Diversisporales</taxon>
        <taxon>Gigasporaceae</taxon>
        <taxon>Cetraspora</taxon>
    </lineage>
</organism>
<reference evidence="2" key="1">
    <citation type="submission" date="2021-06" db="EMBL/GenBank/DDBJ databases">
        <authorList>
            <person name="Kallberg Y."/>
            <person name="Tangrot J."/>
            <person name="Rosling A."/>
        </authorList>
    </citation>
    <scope>NUCLEOTIDE SEQUENCE</scope>
    <source>
        <strain evidence="2">FL966</strain>
    </source>
</reference>
<evidence type="ECO:0000313" key="2">
    <source>
        <dbReference type="EMBL" id="CAG8550249.1"/>
    </source>
</evidence>
<accession>A0A9N9B2K9</accession>
<feature type="compositionally biased region" description="Polar residues" evidence="1">
    <location>
        <begin position="1"/>
        <end position="26"/>
    </location>
</feature>
<comment type="caution">
    <text evidence="2">The sequence shown here is derived from an EMBL/GenBank/DDBJ whole genome shotgun (WGS) entry which is preliminary data.</text>
</comment>
<evidence type="ECO:0000256" key="1">
    <source>
        <dbReference type="SAM" id="MobiDB-lite"/>
    </source>
</evidence>
<sequence length="219" mass="24738">MTAVTQSDHVSESGEASSKWTDSSIVNPDKTEARPAGGTSVETDFSKIDSNTKVYIDTACQASSNTIITAIKLYIDQNNEAHKNMIVKLNEHLDLCFNQIQQTHHQDTTSLQQHDSSSSQEKPSTLQHNHEFNMLQTQLHEKHSSNNTRNQQDQKSIEILSTKPSLSTYLWKTIEVSNYIDLNEFAYTNLKTSLKNNVDKQILQTSEGGIITIYKQNYT</sequence>
<gene>
    <name evidence="2" type="ORF">CPELLU_LOCUS4715</name>
</gene>
<dbReference type="OrthoDB" id="2446030at2759"/>
<feature type="region of interest" description="Disordered" evidence="1">
    <location>
        <begin position="1"/>
        <end position="44"/>
    </location>
</feature>
<evidence type="ECO:0000313" key="3">
    <source>
        <dbReference type="Proteomes" id="UP000789759"/>
    </source>
</evidence>
<dbReference type="EMBL" id="CAJVQA010002539">
    <property type="protein sequence ID" value="CAG8550249.1"/>
    <property type="molecule type" value="Genomic_DNA"/>
</dbReference>
<dbReference type="AlphaFoldDB" id="A0A9N9B2K9"/>
<protein>
    <submittedName>
        <fullName evidence="2">6858_t:CDS:1</fullName>
    </submittedName>
</protein>